<proteinExistence type="predicted"/>
<feature type="transmembrane region" description="Helical" evidence="5">
    <location>
        <begin position="119"/>
        <end position="139"/>
    </location>
</feature>
<feature type="transmembrane region" description="Helical" evidence="5">
    <location>
        <begin position="97"/>
        <end position="113"/>
    </location>
</feature>
<comment type="caution">
    <text evidence="7">The sequence shown here is derived from an EMBL/GenBank/DDBJ whole genome shotgun (WGS) entry which is preliminary data.</text>
</comment>
<evidence type="ECO:0000256" key="3">
    <source>
        <dbReference type="ARBA" id="ARBA00022989"/>
    </source>
</evidence>
<organism evidence="7 8">
    <name type="scientific">Stenotrophomonas ginsengisoli</name>
    <dbReference type="NCBI Taxonomy" id="336566"/>
    <lineage>
        <taxon>Bacteria</taxon>
        <taxon>Pseudomonadati</taxon>
        <taxon>Pseudomonadota</taxon>
        <taxon>Gammaproteobacteria</taxon>
        <taxon>Lysobacterales</taxon>
        <taxon>Lysobacteraceae</taxon>
        <taxon>Stenotrophomonas</taxon>
    </lineage>
</organism>
<dbReference type="STRING" id="336566.ABB30_06805"/>
<feature type="transmembrane region" description="Helical" evidence="5">
    <location>
        <begin position="146"/>
        <end position="164"/>
    </location>
</feature>
<accession>A0A0R0DHM6</accession>
<dbReference type="InterPro" id="IPR035952">
    <property type="entry name" value="Rhomboid-like_sf"/>
</dbReference>
<dbReference type="InterPro" id="IPR022764">
    <property type="entry name" value="Peptidase_S54_rhomboid_dom"/>
</dbReference>
<evidence type="ECO:0000259" key="6">
    <source>
        <dbReference type="Pfam" id="PF01694"/>
    </source>
</evidence>
<dbReference type="GO" id="GO:0004252">
    <property type="term" value="F:serine-type endopeptidase activity"/>
    <property type="evidence" value="ECO:0007669"/>
    <property type="project" value="InterPro"/>
</dbReference>
<feature type="transmembrane region" description="Helical" evidence="5">
    <location>
        <begin position="170"/>
        <end position="189"/>
    </location>
</feature>
<dbReference type="Pfam" id="PF01694">
    <property type="entry name" value="Rhomboid"/>
    <property type="match status" value="1"/>
</dbReference>
<keyword evidence="8" id="KW-1185">Reference proteome</keyword>
<feature type="transmembrane region" description="Helical" evidence="5">
    <location>
        <begin position="72"/>
        <end position="90"/>
    </location>
</feature>
<evidence type="ECO:0000313" key="7">
    <source>
        <dbReference type="EMBL" id="KRG77799.1"/>
    </source>
</evidence>
<dbReference type="Gene3D" id="1.20.1540.10">
    <property type="entry name" value="Rhomboid-like"/>
    <property type="match status" value="1"/>
</dbReference>
<dbReference type="AlphaFoldDB" id="A0A0R0DHM6"/>
<keyword evidence="3 5" id="KW-1133">Transmembrane helix</keyword>
<comment type="subcellular location">
    <subcellularLocation>
        <location evidence="1">Membrane</location>
        <topology evidence="1">Multi-pass membrane protein</topology>
    </subcellularLocation>
</comment>
<dbReference type="GO" id="GO:0016020">
    <property type="term" value="C:membrane"/>
    <property type="evidence" value="ECO:0007669"/>
    <property type="project" value="UniProtKB-SubCell"/>
</dbReference>
<evidence type="ECO:0000256" key="2">
    <source>
        <dbReference type="ARBA" id="ARBA00022692"/>
    </source>
</evidence>
<evidence type="ECO:0000256" key="1">
    <source>
        <dbReference type="ARBA" id="ARBA00004141"/>
    </source>
</evidence>
<dbReference type="PATRIC" id="fig|336566.3.peg.710"/>
<sequence>MDNLDPAAQALHDRRKLWRAFNTSLALVAVLVACFAAQQQLDWRAFAVAPQTLPGLLGILGAPLLHGSLKHLAANASALLILGTLAGSVYPKASLRALPLLWIGGGIGAWLLGSTGSHHLGASGLTHALMFLLLTLGLLRRDRAAIATGMIAVLFYGSMLLTVLPGEPGISWQSHLGGAVAGIIAGLLLRNTDPRPPRQRYSWELEEEAALAEHGLDESLEQRAAQDVPVLWQRPAAQAYGVVLPFRRPGASPDSPTSEDPPR</sequence>
<dbReference type="OrthoDB" id="465874at2"/>
<dbReference type="RefSeq" id="WP_057637559.1">
    <property type="nucleotide sequence ID" value="NZ_LDJM01000016.1"/>
</dbReference>
<keyword evidence="4 5" id="KW-0472">Membrane</keyword>
<gene>
    <name evidence="7" type="ORF">ABB30_06805</name>
</gene>
<evidence type="ECO:0000256" key="5">
    <source>
        <dbReference type="SAM" id="Phobius"/>
    </source>
</evidence>
<dbReference type="PANTHER" id="PTHR43731:SF9">
    <property type="entry name" value="SLR1461 PROTEIN"/>
    <property type="match status" value="1"/>
</dbReference>
<feature type="domain" description="Peptidase S54 rhomboid" evidence="6">
    <location>
        <begin position="59"/>
        <end position="190"/>
    </location>
</feature>
<dbReference type="PANTHER" id="PTHR43731">
    <property type="entry name" value="RHOMBOID PROTEASE"/>
    <property type="match status" value="1"/>
</dbReference>
<feature type="transmembrane region" description="Helical" evidence="5">
    <location>
        <begin position="20"/>
        <end position="38"/>
    </location>
</feature>
<dbReference type="InterPro" id="IPR050925">
    <property type="entry name" value="Rhomboid_protease_S54"/>
</dbReference>
<evidence type="ECO:0000256" key="4">
    <source>
        <dbReference type="ARBA" id="ARBA00023136"/>
    </source>
</evidence>
<name>A0A0R0DHM6_9GAMM</name>
<keyword evidence="2 5" id="KW-0812">Transmembrane</keyword>
<dbReference type="SUPFAM" id="SSF144091">
    <property type="entry name" value="Rhomboid-like"/>
    <property type="match status" value="1"/>
</dbReference>
<dbReference type="EMBL" id="LDJM01000016">
    <property type="protein sequence ID" value="KRG77799.1"/>
    <property type="molecule type" value="Genomic_DNA"/>
</dbReference>
<reference evidence="7 8" key="1">
    <citation type="submission" date="2015-05" db="EMBL/GenBank/DDBJ databases">
        <title>Genome sequencing and analysis of members of genus Stenotrophomonas.</title>
        <authorList>
            <person name="Patil P.P."/>
            <person name="Midha S."/>
            <person name="Patil P.B."/>
        </authorList>
    </citation>
    <scope>NUCLEOTIDE SEQUENCE [LARGE SCALE GENOMIC DNA]</scope>
    <source>
        <strain evidence="7 8">DSM 24757</strain>
    </source>
</reference>
<evidence type="ECO:0000313" key="8">
    <source>
        <dbReference type="Proteomes" id="UP000050956"/>
    </source>
</evidence>
<dbReference type="Proteomes" id="UP000050956">
    <property type="component" value="Unassembled WGS sequence"/>
</dbReference>
<protein>
    <submittedName>
        <fullName evidence="7">Membrane protein</fullName>
    </submittedName>
</protein>